<dbReference type="RefSeq" id="WP_241570591.1">
    <property type="nucleotide sequence ID" value="NZ_JAKUML010000004.1"/>
</dbReference>
<feature type="signal peptide" evidence="1">
    <location>
        <begin position="1"/>
        <end position="19"/>
    </location>
</feature>
<dbReference type="Pfam" id="PF09917">
    <property type="entry name" value="DUF2147"/>
    <property type="match status" value="1"/>
</dbReference>
<evidence type="ECO:0000259" key="2">
    <source>
        <dbReference type="Pfam" id="PF09917"/>
    </source>
</evidence>
<feature type="domain" description="DUF2147" evidence="2">
    <location>
        <begin position="27"/>
        <end position="143"/>
    </location>
</feature>
<dbReference type="PANTHER" id="PTHR36919">
    <property type="entry name" value="BLR1215 PROTEIN"/>
    <property type="match status" value="1"/>
</dbReference>
<evidence type="ECO:0000256" key="1">
    <source>
        <dbReference type="SAM" id="SignalP"/>
    </source>
</evidence>
<keyword evidence="1" id="KW-0732">Signal</keyword>
<organism evidence="3 4">
    <name type="scientific">Acinetobacter sedimenti</name>
    <dbReference type="NCBI Taxonomy" id="2919922"/>
    <lineage>
        <taxon>Bacteria</taxon>
        <taxon>Pseudomonadati</taxon>
        <taxon>Pseudomonadota</taxon>
        <taxon>Gammaproteobacteria</taxon>
        <taxon>Moraxellales</taxon>
        <taxon>Moraxellaceae</taxon>
        <taxon>Acinetobacter</taxon>
    </lineage>
</organism>
<dbReference type="Proteomes" id="UP001139701">
    <property type="component" value="Unassembled WGS sequence"/>
</dbReference>
<dbReference type="InterPro" id="IPR019223">
    <property type="entry name" value="DUF2147"/>
</dbReference>
<accession>A0A9X2B9R7</accession>
<feature type="chain" id="PRO_5040771715" evidence="1">
    <location>
        <begin position="20"/>
        <end position="145"/>
    </location>
</feature>
<reference evidence="3" key="1">
    <citation type="submission" date="2022-02" db="EMBL/GenBank/DDBJ databases">
        <title>Acinetobacter A3.8 sp. nov., isolated from Sediment (Zhairuo Island).</title>
        <authorList>
            <person name="Zheng K."/>
        </authorList>
    </citation>
    <scope>NUCLEOTIDE SEQUENCE</scope>
    <source>
        <strain evidence="3">A3.8</strain>
    </source>
</reference>
<name>A0A9X2B9R7_9GAMM</name>
<comment type="caution">
    <text evidence="3">The sequence shown here is derived from an EMBL/GenBank/DDBJ whole genome shotgun (WGS) entry which is preliminary data.</text>
</comment>
<proteinExistence type="predicted"/>
<dbReference type="EMBL" id="JAKUML010000004">
    <property type="protein sequence ID" value="MCJ8145885.1"/>
    <property type="molecule type" value="Genomic_DNA"/>
</dbReference>
<evidence type="ECO:0000313" key="3">
    <source>
        <dbReference type="EMBL" id="MCJ8145885.1"/>
    </source>
</evidence>
<dbReference type="PANTHER" id="PTHR36919:SF3">
    <property type="entry name" value="BLL5882 PROTEIN"/>
    <property type="match status" value="1"/>
</dbReference>
<evidence type="ECO:0000313" key="4">
    <source>
        <dbReference type="Proteomes" id="UP001139701"/>
    </source>
</evidence>
<keyword evidence="4" id="KW-1185">Reference proteome</keyword>
<dbReference type="Gene3D" id="2.40.128.520">
    <property type="match status" value="1"/>
</dbReference>
<protein>
    <submittedName>
        <fullName evidence="3">DUF2147 domain-containing protein</fullName>
    </submittedName>
</protein>
<dbReference type="AlphaFoldDB" id="A0A9X2B9R7"/>
<gene>
    <name evidence="3" type="ORF">MKI79_03000</name>
</gene>
<sequence>MKRSVIALIVASLPMVAFAADELNGSVWKTVDDKTNQPKALVKFKENGDGTLSGTIQKVLAPDAKQKCTDCEGKFKNKPLVGATIVTGLKNVADNQYANGSIVDPESGKTYKFKANLSDDGKTLNGRGFVGVSAIGRDQTWYRVN</sequence>